<dbReference type="EMBL" id="CP019474">
    <property type="protein sequence ID" value="UQC78360.1"/>
    <property type="molecule type" value="Genomic_DNA"/>
</dbReference>
<name>A0A9Q8SJK4_9PEZI</name>
<organism evidence="2 3">
    <name type="scientific">Colletotrichum lupini</name>
    <dbReference type="NCBI Taxonomy" id="145971"/>
    <lineage>
        <taxon>Eukaryota</taxon>
        <taxon>Fungi</taxon>
        <taxon>Dikarya</taxon>
        <taxon>Ascomycota</taxon>
        <taxon>Pezizomycotina</taxon>
        <taxon>Sordariomycetes</taxon>
        <taxon>Hypocreomycetidae</taxon>
        <taxon>Glomerellales</taxon>
        <taxon>Glomerellaceae</taxon>
        <taxon>Colletotrichum</taxon>
        <taxon>Colletotrichum acutatum species complex</taxon>
    </lineage>
</organism>
<protein>
    <submittedName>
        <fullName evidence="2">Uncharacterized protein</fullName>
    </submittedName>
</protein>
<feature type="region of interest" description="Disordered" evidence="1">
    <location>
        <begin position="694"/>
        <end position="760"/>
    </location>
</feature>
<reference evidence="2" key="1">
    <citation type="journal article" date="2021" name="Mol. Plant Microbe Interact.">
        <title>Complete Genome Sequence of the Plant-Pathogenic Fungus Colletotrichum lupini.</title>
        <authorList>
            <person name="Baroncelli R."/>
            <person name="Pensec F."/>
            <person name="Da Lio D."/>
            <person name="Boufleur T."/>
            <person name="Vicente I."/>
            <person name="Sarrocco S."/>
            <person name="Picot A."/>
            <person name="Baraldi E."/>
            <person name="Sukno S."/>
            <person name="Thon M."/>
            <person name="Le Floch G."/>
        </authorList>
    </citation>
    <scope>NUCLEOTIDE SEQUENCE</scope>
    <source>
        <strain evidence="2">IMI 504893</strain>
    </source>
</reference>
<dbReference type="RefSeq" id="XP_049139997.1">
    <property type="nucleotide sequence ID" value="XM_049282854.1"/>
</dbReference>
<accession>A0A9Q8SJK4</accession>
<dbReference type="KEGG" id="clup:CLUP02_03837"/>
<feature type="compositionally biased region" description="Polar residues" evidence="1">
    <location>
        <begin position="694"/>
        <end position="706"/>
    </location>
</feature>
<proteinExistence type="predicted"/>
<gene>
    <name evidence="2" type="ORF">CLUP02_03837</name>
</gene>
<dbReference type="AlphaFoldDB" id="A0A9Q8SJK4"/>
<sequence>MRGKGNQGWDIEKSGTSHSAISSLNSPTAVRMRHCFIIFLHNLLTPLLCSMRHARVYFGRLSSANYDSAGDPFRRTTDTHYLTFLLLSTAPGLSLKFQNEPLAPRQIFHLKRKWGLQEPSNVVNPDPFPWSQSDGRPLIHAQGSPAQNENEQKIRDIFSSAHPNLIEQHQWLLLPNYVTAILSVTKKHQAQKGTTNFSSHPTMPFPPTPSRPPFRSVGLALPTPEINRHLISSRTVHGYRATRILRTDKACASAYRVPGAPSTSVVTANLSRSHLYLVYIKAHDNISARSRSFVRRPWTCHLHRLRVSALISIYAGTLLQLSNNAHPCLENCVIAPNSDAPSPQQCKTDVQAIGIDQPALSRSPNASSEPRAPVLELAIVKTETTLGSFPPSVSVSSHRPRSIAPTQRTPLQNLVGPSQLVCPLSAAPCNPAANSISPTSPRSPSLDHRYSVQIRTAPLSIKSRCPSLGLFAVEGRVGPRHLYGFEQIPRQRLTATNSQSSHHGPYQKPPGRRFARWSSSLEKGSLLFLVEDPPRLSSVESTGLCLSSAIPKKKFDDFSFAKLEVADQTRGTGTDTKPATCCFSVHLSNASSLGSVTVPPLARESVEKDMAQWPSSLLNLFLGRSCPSSVAAVAAARDYKAGQGKSGSAVPWSDPRPDNPSFCPALRATHEAGRARHTLEVKVMEYVTLKLSFTTRGPSPTQSPLSSRRALKVSPQEPAPKGSKGRHQATREIKGPFPKMNECVGNLPSAGEGGDKWKRE</sequence>
<keyword evidence="3" id="KW-1185">Reference proteome</keyword>
<dbReference type="GeneID" id="73337864"/>
<evidence type="ECO:0000313" key="3">
    <source>
        <dbReference type="Proteomes" id="UP000830671"/>
    </source>
</evidence>
<evidence type="ECO:0000313" key="2">
    <source>
        <dbReference type="EMBL" id="UQC78360.1"/>
    </source>
</evidence>
<feature type="region of interest" description="Disordered" evidence="1">
    <location>
        <begin position="494"/>
        <end position="513"/>
    </location>
</feature>
<feature type="region of interest" description="Disordered" evidence="1">
    <location>
        <begin position="1"/>
        <end position="20"/>
    </location>
</feature>
<evidence type="ECO:0000256" key="1">
    <source>
        <dbReference type="SAM" id="MobiDB-lite"/>
    </source>
</evidence>
<dbReference type="Proteomes" id="UP000830671">
    <property type="component" value="Chromosome 2"/>
</dbReference>